<dbReference type="GO" id="GO:0003824">
    <property type="term" value="F:catalytic activity"/>
    <property type="evidence" value="ECO:0007669"/>
    <property type="project" value="UniProtKB-ARBA"/>
</dbReference>
<dbReference type="EMBL" id="JAFBEB010000003">
    <property type="protein sequence ID" value="MBM7589733.1"/>
    <property type="molecule type" value="Genomic_DNA"/>
</dbReference>
<protein>
    <submittedName>
        <fullName evidence="2">Ferric iron reductase protein FhuF</fullName>
    </submittedName>
</protein>
<dbReference type="AlphaFoldDB" id="A0A938XSR7"/>
<feature type="domain" description="Aerobactin siderophore biosynthesis IucA/IucC-like C-terminal" evidence="1">
    <location>
        <begin position="72"/>
        <end position="193"/>
    </location>
</feature>
<organism evidence="2 3">
    <name type="scientific">Brevibacillus fulvus</name>
    <dbReference type="NCBI Taxonomy" id="1125967"/>
    <lineage>
        <taxon>Bacteria</taxon>
        <taxon>Bacillati</taxon>
        <taxon>Bacillota</taxon>
        <taxon>Bacilli</taxon>
        <taxon>Bacillales</taxon>
        <taxon>Paenibacillaceae</taxon>
        <taxon>Brevibacillus</taxon>
    </lineage>
</organism>
<sequence>MTPSAIDLNDLQEKFRIQPDSPPAESKQVVLLDLLDLQTCRSFLRDVQSDLQASSVKVAASVFYKRLLPLIAGGLYCVSHHSCALDLAPGNITLFAQDTWQKPVFFLKRIEQQRLWLDRDAWRENVLRQLFIETVQPVISVLAGASGLQRNVLWAHTAYIVHHYYSLWSGKAVQPDLRQQSERDFQRLLNAPPALFGEQSGNPLNIPFANVPHPVEANEMIRLRKQCCLAYRLSGGNCCYTCPRLNETQRKEQLLRKLKG</sequence>
<gene>
    <name evidence="2" type="ORF">JOD01_001333</name>
</gene>
<evidence type="ECO:0000313" key="2">
    <source>
        <dbReference type="EMBL" id="MBM7589733.1"/>
    </source>
</evidence>
<dbReference type="InterPro" id="IPR022770">
    <property type="entry name" value="IucA/IucC-like_C"/>
</dbReference>
<evidence type="ECO:0000259" key="1">
    <source>
        <dbReference type="Pfam" id="PF06276"/>
    </source>
</evidence>
<dbReference type="Proteomes" id="UP000717624">
    <property type="component" value="Unassembled WGS sequence"/>
</dbReference>
<comment type="caution">
    <text evidence="2">The sequence shown here is derived from an EMBL/GenBank/DDBJ whole genome shotgun (WGS) entry which is preliminary data.</text>
</comment>
<keyword evidence="3" id="KW-1185">Reference proteome</keyword>
<dbReference type="RefSeq" id="WP_204517452.1">
    <property type="nucleotide sequence ID" value="NZ_BAABIN010000038.1"/>
</dbReference>
<name>A0A938XSR7_9BACL</name>
<evidence type="ECO:0000313" key="3">
    <source>
        <dbReference type="Proteomes" id="UP000717624"/>
    </source>
</evidence>
<dbReference type="Pfam" id="PF06276">
    <property type="entry name" value="FhuF"/>
    <property type="match status" value="1"/>
</dbReference>
<reference evidence="2" key="1">
    <citation type="submission" date="2021-01" db="EMBL/GenBank/DDBJ databases">
        <title>Genomic Encyclopedia of Type Strains, Phase IV (KMG-IV): sequencing the most valuable type-strain genomes for metagenomic binning, comparative biology and taxonomic classification.</title>
        <authorList>
            <person name="Goeker M."/>
        </authorList>
    </citation>
    <scope>NUCLEOTIDE SEQUENCE</scope>
    <source>
        <strain evidence="2">DSM 25523</strain>
    </source>
</reference>
<accession>A0A938XSR7</accession>
<proteinExistence type="predicted"/>